<proteinExistence type="predicted"/>
<comment type="caution">
    <text evidence="1">The sequence shown here is derived from an EMBL/GenBank/DDBJ whole genome shotgun (WGS) entry which is preliminary data.</text>
</comment>
<accession>A0AAV8WL73</accession>
<dbReference type="EMBL" id="JANEYF010005677">
    <property type="protein sequence ID" value="KAJ8927332.1"/>
    <property type="molecule type" value="Genomic_DNA"/>
</dbReference>
<evidence type="ECO:0000313" key="2">
    <source>
        <dbReference type="Proteomes" id="UP001162156"/>
    </source>
</evidence>
<gene>
    <name evidence="1" type="ORF">NQ314_020213</name>
</gene>
<sequence length="76" mass="9038">MAKSIREADIEQNWSKSLEWRGDARYAAMIVKVIAGYYKSVRVKRKLKIEVLSNDNAFLNYHPFYFTQRTLFARYA</sequence>
<dbReference type="Gene3D" id="3.20.20.80">
    <property type="entry name" value="Glycosidases"/>
    <property type="match status" value="1"/>
</dbReference>
<protein>
    <submittedName>
        <fullName evidence="1">Uncharacterized protein</fullName>
    </submittedName>
</protein>
<evidence type="ECO:0000313" key="1">
    <source>
        <dbReference type="EMBL" id="KAJ8927332.1"/>
    </source>
</evidence>
<name>A0AAV8WL73_9CUCU</name>
<dbReference type="Proteomes" id="UP001162156">
    <property type="component" value="Unassembled WGS sequence"/>
</dbReference>
<organism evidence="1 2">
    <name type="scientific">Rhamnusium bicolor</name>
    <dbReference type="NCBI Taxonomy" id="1586634"/>
    <lineage>
        <taxon>Eukaryota</taxon>
        <taxon>Metazoa</taxon>
        <taxon>Ecdysozoa</taxon>
        <taxon>Arthropoda</taxon>
        <taxon>Hexapoda</taxon>
        <taxon>Insecta</taxon>
        <taxon>Pterygota</taxon>
        <taxon>Neoptera</taxon>
        <taxon>Endopterygota</taxon>
        <taxon>Coleoptera</taxon>
        <taxon>Polyphaga</taxon>
        <taxon>Cucujiformia</taxon>
        <taxon>Chrysomeloidea</taxon>
        <taxon>Cerambycidae</taxon>
        <taxon>Lepturinae</taxon>
        <taxon>Rhagiini</taxon>
        <taxon>Rhamnusium</taxon>
    </lineage>
</organism>
<dbReference type="AlphaFoldDB" id="A0AAV8WL73"/>
<reference evidence="1" key="1">
    <citation type="journal article" date="2023" name="Insect Mol. Biol.">
        <title>Genome sequencing provides insights into the evolution of gene families encoding plant cell wall-degrading enzymes in longhorned beetles.</title>
        <authorList>
            <person name="Shin N.R."/>
            <person name="Okamura Y."/>
            <person name="Kirsch R."/>
            <person name="Pauchet Y."/>
        </authorList>
    </citation>
    <scope>NUCLEOTIDE SEQUENCE</scope>
    <source>
        <strain evidence="1">RBIC_L_NR</strain>
    </source>
</reference>
<keyword evidence="2" id="KW-1185">Reference proteome</keyword>